<feature type="domain" description="DUF4145" evidence="1">
    <location>
        <begin position="125"/>
        <end position="227"/>
    </location>
</feature>
<sequence>MAEITENYEEGKSIDSIVKEHCAQCGRSTRHMIVTSYDHRGSEDYDGGSFSIDWSSSHQVVQCQGCMSSSFRQVNWFSEDMHQIGPDEWDDGERVTLYPKRSNNTRAIKEFWEVPNNLRRIYRESIDCFNNDSFTLTAAGLRALIEGLCAELGVIDGPKTIAKKDLTQEVKRFSNLEGKISGLHEKGFLTEKSANLLHEHRFMGNAAVHELAHPSRDELALAIEIIEHTFDSIFEIPAKGDELKHRRVRRAKKT</sequence>
<gene>
    <name evidence="2" type="ORF">LCGC14_0091410</name>
</gene>
<reference evidence="2" key="1">
    <citation type="journal article" date="2015" name="Nature">
        <title>Complex archaea that bridge the gap between prokaryotes and eukaryotes.</title>
        <authorList>
            <person name="Spang A."/>
            <person name="Saw J.H."/>
            <person name="Jorgensen S.L."/>
            <person name="Zaremba-Niedzwiedzka K."/>
            <person name="Martijn J."/>
            <person name="Lind A.E."/>
            <person name="van Eijk R."/>
            <person name="Schleper C."/>
            <person name="Guy L."/>
            <person name="Ettema T.J."/>
        </authorList>
    </citation>
    <scope>NUCLEOTIDE SEQUENCE</scope>
</reference>
<dbReference type="Pfam" id="PF13643">
    <property type="entry name" value="DUF4145"/>
    <property type="match status" value="1"/>
</dbReference>
<protein>
    <recommendedName>
        <fullName evidence="1">DUF4145 domain-containing protein</fullName>
    </recommendedName>
</protein>
<organism evidence="2">
    <name type="scientific">marine sediment metagenome</name>
    <dbReference type="NCBI Taxonomy" id="412755"/>
    <lineage>
        <taxon>unclassified sequences</taxon>
        <taxon>metagenomes</taxon>
        <taxon>ecological metagenomes</taxon>
    </lineage>
</organism>
<name>A0A0F9YGY6_9ZZZZ</name>
<dbReference type="EMBL" id="LAZR01000025">
    <property type="protein sequence ID" value="KKO03714.1"/>
    <property type="molecule type" value="Genomic_DNA"/>
</dbReference>
<proteinExistence type="predicted"/>
<dbReference type="AlphaFoldDB" id="A0A0F9YGY6"/>
<accession>A0A0F9YGY6</accession>
<comment type="caution">
    <text evidence="2">The sequence shown here is derived from an EMBL/GenBank/DDBJ whole genome shotgun (WGS) entry which is preliminary data.</text>
</comment>
<evidence type="ECO:0000259" key="1">
    <source>
        <dbReference type="Pfam" id="PF13643"/>
    </source>
</evidence>
<evidence type="ECO:0000313" key="2">
    <source>
        <dbReference type="EMBL" id="KKO03714.1"/>
    </source>
</evidence>
<dbReference type="InterPro" id="IPR025285">
    <property type="entry name" value="DUF4145"/>
</dbReference>